<evidence type="ECO:0000313" key="2">
    <source>
        <dbReference type="EMBL" id="GAA1706174.1"/>
    </source>
</evidence>
<reference evidence="2 3" key="1">
    <citation type="journal article" date="2019" name="Int. J. Syst. Evol. Microbiol.">
        <title>The Global Catalogue of Microorganisms (GCM) 10K type strain sequencing project: providing services to taxonomists for standard genome sequencing and annotation.</title>
        <authorList>
            <consortium name="The Broad Institute Genomics Platform"/>
            <consortium name="The Broad Institute Genome Sequencing Center for Infectious Disease"/>
            <person name="Wu L."/>
            <person name="Ma J."/>
        </authorList>
    </citation>
    <scope>NUCLEOTIDE SEQUENCE [LARGE SCALE GENOMIC DNA]</scope>
    <source>
        <strain evidence="2 3">JCM 14718</strain>
    </source>
</reference>
<protein>
    <submittedName>
        <fullName evidence="2">AzlD domain-containing protein</fullName>
    </submittedName>
</protein>
<dbReference type="EMBL" id="BAAANY010000031">
    <property type="protein sequence ID" value="GAA1706174.1"/>
    <property type="molecule type" value="Genomic_DNA"/>
</dbReference>
<keyword evidence="3" id="KW-1185">Reference proteome</keyword>
<dbReference type="RefSeq" id="WP_163572730.1">
    <property type="nucleotide sequence ID" value="NZ_BAAANY010000031.1"/>
</dbReference>
<keyword evidence="1" id="KW-0812">Transmembrane</keyword>
<feature type="transmembrane region" description="Helical" evidence="1">
    <location>
        <begin position="45"/>
        <end position="63"/>
    </location>
</feature>
<proteinExistence type="predicted"/>
<feature type="transmembrane region" description="Helical" evidence="1">
    <location>
        <begin position="6"/>
        <end position="24"/>
    </location>
</feature>
<dbReference type="Proteomes" id="UP001500618">
    <property type="component" value="Unassembled WGS sequence"/>
</dbReference>
<sequence>MTLWIAIAVAAVGSYGIKLLGLLLPGVPRVNEVLERPRIRRAVELLPVALLAALMAVEAFATGQRLVIDARTAGLAAAVIALLLRAPFIVIVVVAAVTAALVRLFF</sequence>
<feature type="transmembrane region" description="Helical" evidence="1">
    <location>
        <begin position="75"/>
        <end position="102"/>
    </location>
</feature>
<dbReference type="InterPro" id="IPR008407">
    <property type="entry name" value="Brnchd-chn_aa_trnsp_AzlD"/>
</dbReference>
<evidence type="ECO:0000256" key="1">
    <source>
        <dbReference type="SAM" id="Phobius"/>
    </source>
</evidence>
<comment type="caution">
    <text evidence="2">The sequence shown here is derived from an EMBL/GenBank/DDBJ whole genome shotgun (WGS) entry which is preliminary data.</text>
</comment>
<dbReference type="Pfam" id="PF05437">
    <property type="entry name" value="AzlD"/>
    <property type="match status" value="1"/>
</dbReference>
<organism evidence="2 3">
    <name type="scientific">Fodinicola feengrottensis</name>
    <dbReference type="NCBI Taxonomy" id="435914"/>
    <lineage>
        <taxon>Bacteria</taxon>
        <taxon>Bacillati</taxon>
        <taxon>Actinomycetota</taxon>
        <taxon>Actinomycetes</taxon>
        <taxon>Mycobacteriales</taxon>
        <taxon>Fodinicola</taxon>
    </lineage>
</organism>
<name>A0ABN2IJR8_9ACTN</name>
<keyword evidence="1" id="KW-0472">Membrane</keyword>
<keyword evidence="1" id="KW-1133">Transmembrane helix</keyword>
<gene>
    <name evidence="2" type="ORF">GCM10009765_64540</name>
</gene>
<accession>A0ABN2IJR8</accession>
<evidence type="ECO:0000313" key="3">
    <source>
        <dbReference type="Proteomes" id="UP001500618"/>
    </source>
</evidence>